<keyword evidence="3" id="KW-1185">Reference proteome</keyword>
<name>A0ABS4Y0B3_9ACTN</name>
<evidence type="ECO:0000313" key="3">
    <source>
        <dbReference type="Proteomes" id="UP001519291"/>
    </source>
</evidence>
<dbReference type="Gene3D" id="3.40.50.1820">
    <property type="entry name" value="alpha/beta hydrolase"/>
    <property type="match status" value="1"/>
</dbReference>
<comment type="caution">
    <text evidence="2">The sequence shown here is derived from an EMBL/GenBank/DDBJ whole genome shotgun (WGS) entry which is preliminary data.</text>
</comment>
<dbReference type="Proteomes" id="UP001519291">
    <property type="component" value="Unassembled WGS sequence"/>
</dbReference>
<organism evidence="2 3">
    <name type="scientific">Streptomyces syringium</name>
    <dbReference type="NCBI Taxonomy" id="76729"/>
    <lineage>
        <taxon>Bacteria</taxon>
        <taxon>Bacillati</taxon>
        <taxon>Actinomycetota</taxon>
        <taxon>Actinomycetes</taxon>
        <taxon>Kitasatosporales</taxon>
        <taxon>Streptomycetaceae</taxon>
        <taxon>Streptomyces</taxon>
    </lineage>
</organism>
<gene>
    <name evidence="2" type="ORF">JO379_000867</name>
</gene>
<proteinExistence type="predicted"/>
<dbReference type="SUPFAM" id="SSF53474">
    <property type="entry name" value="alpha/beta-Hydrolases"/>
    <property type="match status" value="1"/>
</dbReference>
<dbReference type="InterPro" id="IPR029058">
    <property type="entry name" value="AB_hydrolase_fold"/>
</dbReference>
<feature type="region of interest" description="Disordered" evidence="1">
    <location>
        <begin position="70"/>
        <end position="90"/>
    </location>
</feature>
<evidence type="ECO:0000313" key="2">
    <source>
        <dbReference type="EMBL" id="MBP2401398.1"/>
    </source>
</evidence>
<evidence type="ECO:0000256" key="1">
    <source>
        <dbReference type="SAM" id="MobiDB-lite"/>
    </source>
</evidence>
<protein>
    <submittedName>
        <fullName evidence="2">Pimeloyl-ACP methyl ester carboxylesterase</fullName>
    </submittedName>
</protein>
<sequence length="90" mass="9507">MRSATVTADGDMIRWVELPGREPARVYAHGPGATSAPYFAEVAVHPALAGHRSLLIDLLGHGISDRPAVTVCENGSGTRSGNRGSRQVTR</sequence>
<accession>A0ABS4Y0B3</accession>
<dbReference type="EMBL" id="JAGIOH010000001">
    <property type="protein sequence ID" value="MBP2401398.1"/>
    <property type="molecule type" value="Genomic_DNA"/>
</dbReference>
<reference evidence="2 3" key="1">
    <citation type="submission" date="2021-03" db="EMBL/GenBank/DDBJ databases">
        <title>Sequencing the genomes of 1000 actinobacteria strains.</title>
        <authorList>
            <person name="Klenk H.-P."/>
        </authorList>
    </citation>
    <scope>NUCLEOTIDE SEQUENCE [LARGE SCALE GENOMIC DNA]</scope>
    <source>
        <strain evidence="2 3">DSM 41480</strain>
    </source>
</reference>
<feature type="compositionally biased region" description="Low complexity" evidence="1">
    <location>
        <begin position="74"/>
        <end position="90"/>
    </location>
</feature>